<proteinExistence type="predicted"/>
<name>A0A392QX66_9FABA</name>
<comment type="caution">
    <text evidence="1">The sequence shown here is derived from an EMBL/GenBank/DDBJ whole genome shotgun (WGS) entry which is preliminary data.</text>
</comment>
<dbReference type="Proteomes" id="UP000265520">
    <property type="component" value="Unassembled WGS sequence"/>
</dbReference>
<organism evidence="1 2">
    <name type="scientific">Trifolium medium</name>
    <dbReference type="NCBI Taxonomy" id="97028"/>
    <lineage>
        <taxon>Eukaryota</taxon>
        <taxon>Viridiplantae</taxon>
        <taxon>Streptophyta</taxon>
        <taxon>Embryophyta</taxon>
        <taxon>Tracheophyta</taxon>
        <taxon>Spermatophyta</taxon>
        <taxon>Magnoliopsida</taxon>
        <taxon>eudicotyledons</taxon>
        <taxon>Gunneridae</taxon>
        <taxon>Pentapetalae</taxon>
        <taxon>rosids</taxon>
        <taxon>fabids</taxon>
        <taxon>Fabales</taxon>
        <taxon>Fabaceae</taxon>
        <taxon>Papilionoideae</taxon>
        <taxon>50 kb inversion clade</taxon>
        <taxon>NPAAA clade</taxon>
        <taxon>Hologalegina</taxon>
        <taxon>IRL clade</taxon>
        <taxon>Trifolieae</taxon>
        <taxon>Trifolium</taxon>
    </lineage>
</organism>
<dbReference type="EMBL" id="LXQA010163700">
    <property type="protein sequence ID" value="MCI28126.1"/>
    <property type="molecule type" value="Genomic_DNA"/>
</dbReference>
<reference evidence="1 2" key="1">
    <citation type="journal article" date="2018" name="Front. Plant Sci.">
        <title>Red Clover (Trifolium pratense) and Zigzag Clover (T. medium) - A Picture of Genomic Similarities and Differences.</title>
        <authorList>
            <person name="Dluhosova J."/>
            <person name="Istvanek J."/>
            <person name="Nedelnik J."/>
            <person name="Repkova J."/>
        </authorList>
    </citation>
    <scope>NUCLEOTIDE SEQUENCE [LARGE SCALE GENOMIC DNA]</scope>
    <source>
        <strain evidence="2">cv. 10/8</strain>
        <tissue evidence="1">Leaf</tissue>
    </source>
</reference>
<accession>A0A392QX66</accession>
<keyword evidence="2" id="KW-1185">Reference proteome</keyword>
<protein>
    <submittedName>
        <fullName evidence="1">Uncharacterized protein</fullName>
    </submittedName>
</protein>
<evidence type="ECO:0000313" key="2">
    <source>
        <dbReference type="Proteomes" id="UP000265520"/>
    </source>
</evidence>
<dbReference type="AlphaFoldDB" id="A0A392QX66"/>
<sequence>MPLVWFENRGVTFWYLSSALDLQRESVYMSYSLRLVRLELESRRSSESLVGSRNMPPRRAHAVPVTEDDRVERMANSMNVMAAAIT</sequence>
<feature type="non-terminal residue" evidence="1">
    <location>
        <position position="86"/>
    </location>
</feature>
<evidence type="ECO:0000313" key="1">
    <source>
        <dbReference type="EMBL" id="MCI28126.1"/>
    </source>
</evidence>